<organism evidence="1 2">
    <name type="scientific">Romanomermis culicivorax</name>
    <name type="common">Nematode worm</name>
    <dbReference type="NCBI Taxonomy" id="13658"/>
    <lineage>
        <taxon>Eukaryota</taxon>
        <taxon>Metazoa</taxon>
        <taxon>Ecdysozoa</taxon>
        <taxon>Nematoda</taxon>
        <taxon>Enoplea</taxon>
        <taxon>Dorylaimia</taxon>
        <taxon>Mermithida</taxon>
        <taxon>Mermithoidea</taxon>
        <taxon>Mermithidae</taxon>
        <taxon>Romanomermis</taxon>
    </lineage>
</organism>
<dbReference type="WBParaSite" id="nRc.2.0.1.t20128-RA">
    <property type="protein sequence ID" value="nRc.2.0.1.t20128-RA"/>
    <property type="gene ID" value="nRc.2.0.1.g20128"/>
</dbReference>
<dbReference type="AlphaFoldDB" id="A0A915J2M7"/>
<keyword evidence="1" id="KW-1185">Reference proteome</keyword>
<evidence type="ECO:0000313" key="1">
    <source>
        <dbReference type="Proteomes" id="UP000887565"/>
    </source>
</evidence>
<evidence type="ECO:0000313" key="2">
    <source>
        <dbReference type="WBParaSite" id="nRc.2.0.1.t20128-RA"/>
    </source>
</evidence>
<proteinExistence type="predicted"/>
<protein>
    <submittedName>
        <fullName evidence="2">Uncharacterized protein</fullName>
    </submittedName>
</protein>
<accession>A0A915J2M7</accession>
<reference evidence="2" key="1">
    <citation type="submission" date="2022-11" db="UniProtKB">
        <authorList>
            <consortium name="WormBaseParasite"/>
        </authorList>
    </citation>
    <scope>IDENTIFICATION</scope>
</reference>
<sequence>MYSLDSSSGCASGVAFQTNGPRNIVQKDAVGVGSRCHHWFVILAECNCRRRVARRSCSIGSNDLTSTPFQYQCCSGAHVKMIFGADFVQVMFLDGTFKMVHTVGCGKPSAEQVKLIEEPGSTATTESSKS</sequence>
<dbReference type="Proteomes" id="UP000887565">
    <property type="component" value="Unplaced"/>
</dbReference>
<name>A0A915J2M7_ROMCU</name>